<dbReference type="EnsemblProtists" id="PYU1_T000483">
    <property type="protein sequence ID" value="PYU1_T000483"/>
    <property type="gene ID" value="PYU1_G000483"/>
</dbReference>
<reference evidence="2" key="3">
    <citation type="submission" date="2015-02" db="UniProtKB">
        <authorList>
            <consortium name="EnsemblProtists"/>
        </authorList>
    </citation>
    <scope>IDENTIFICATION</scope>
    <source>
        <strain evidence="2">DAOM BR144</strain>
    </source>
</reference>
<evidence type="ECO:0000313" key="2">
    <source>
        <dbReference type="EnsemblProtists" id="PYU1_T000483"/>
    </source>
</evidence>
<name>K3W692_GLOUD</name>
<keyword evidence="3" id="KW-1185">Reference proteome</keyword>
<dbReference type="PANTHER" id="PTHR13510">
    <property type="entry name" value="FYVE-FINGER-CONTAINING RAB5 EFFECTOR PROTEIN RABENOSYN-5-RELATED"/>
    <property type="match status" value="1"/>
</dbReference>
<dbReference type="HOGENOM" id="CLU_015303_0_1_1"/>
<proteinExistence type="predicted"/>
<dbReference type="InterPro" id="IPR023393">
    <property type="entry name" value="START-like_dom_sf"/>
</dbReference>
<dbReference type="eggNOG" id="ENOG502SHIT">
    <property type="taxonomic scope" value="Eukaryota"/>
</dbReference>
<organism evidence="2 3">
    <name type="scientific">Globisporangium ultimum (strain ATCC 200006 / CBS 805.95 / DAOM BR144)</name>
    <name type="common">Pythium ultimum</name>
    <dbReference type="NCBI Taxonomy" id="431595"/>
    <lineage>
        <taxon>Eukaryota</taxon>
        <taxon>Sar</taxon>
        <taxon>Stramenopiles</taxon>
        <taxon>Oomycota</taxon>
        <taxon>Peronosporomycetes</taxon>
        <taxon>Pythiales</taxon>
        <taxon>Pythiaceae</taxon>
        <taxon>Globisporangium</taxon>
    </lineage>
</organism>
<evidence type="ECO:0008006" key="4">
    <source>
        <dbReference type="Google" id="ProtNLM"/>
    </source>
</evidence>
<evidence type="ECO:0000313" key="3">
    <source>
        <dbReference type="Proteomes" id="UP000019132"/>
    </source>
</evidence>
<accession>K3W692</accession>
<dbReference type="EMBL" id="GL376636">
    <property type="status" value="NOT_ANNOTATED_CDS"/>
    <property type="molecule type" value="Genomic_DNA"/>
</dbReference>
<reference evidence="3" key="1">
    <citation type="journal article" date="2010" name="Genome Biol.">
        <title>Genome sequence of the necrotrophic plant pathogen Pythium ultimum reveals original pathogenicity mechanisms and effector repertoire.</title>
        <authorList>
            <person name="Levesque C.A."/>
            <person name="Brouwer H."/>
            <person name="Cano L."/>
            <person name="Hamilton J.P."/>
            <person name="Holt C."/>
            <person name="Huitema E."/>
            <person name="Raffaele S."/>
            <person name="Robideau G.P."/>
            <person name="Thines M."/>
            <person name="Win J."/>
            <person name="Zerillo M.M."/>
            <person name="Beakes G.W."/>
            <person name="Boore J.L."/>
            <person name="Busam D."/>
            <person name="Dumas B."/>
            <person name="Ferriera S."/>
            <person name="Fuerstenberg S.I."/>
            <person name="Gachon C.M."/>
            <person name="Gaulin E."/>
            <person name="Govers F."/>
            <person name="Grenville-Briggs L."/>
            <person name="Horner N."/>
            <person name="Hostetler J."/>
            <person name="Jiang R.H."/>
            <person name="Johnson J."/>
            <person name="Krajaejun T."/>
            <person name="Lin H."/>
            <person name="Meijer H.J."/>
            <person name="Moore B."/>
            <person name="Morris P."/>
            <person name="Phuntmart V."/>
            <person name="Puiu D."/>
            <person name="Shetty J."/>
            <person name="Stajich J.E."/>
            <person name="Tripathy S."/>
            <person name="Wawra S."/>
            <person name="van West P."/>
            <person name="Whitty B.R."/>
            <person name="Coutinho P.M."/>
            <person name="Henrissat B."/>
            <person name="Martin F."/>
            <person name="Thomas P.D."/>
            <person name="Tyler B.M."/>
            <person name="De Vries R.P."/>
            <person name="Kamoun S."/>
            <person name="Yandell M."/>
            <person name="Tisserat N."/>
            <person name="Buell C.R."/>
        </authorList>
    </citation>
    <scope>NUCLEOTIDE SEQUENCE</scope>
    <source>
        <strain evidence="3">DAOM:BR144</strain>
    </source>
</reference>
<dbReference type="InterPro" id="IPR052727">
    <property type="entry name" value="Rab4/Rab5_effector"/>
</dbReference>
<feature type="region of interest" description="Disordered" evidence="1">
    <location>
        <begin position="392"/>
        <end position="412"/>
    </location>
</feature>
<dbReference type="VEuPathDB" id="FungiDB:PYU1_G000483"/>
<dbReference type="AlphaFoldDB" id="K3W692"/>
<dbReference type="Proteomes" id="UP000019132">
    <property type="component" value="Unassembled WGS sequence"/>
</dbReference>
<reference evidence="3" key="2">
    <citation type="submission" date="2010-04" db="EMBL/GenBank/DDBJ databases">
        <authorList>
            <person name="Buell R."/>
            <person name="Hamilton J."/>
            <person name="Hostetler J."/>
        </authorList>
    </citation>
    <scope>NUCLEOTIDE SEQUENCE [LARGE SCALE GENOMIC DNA]</scope>
    <source>
        <strain evidence="3">DAOM:BR144</strain>
    </source>
</reference>
<dbReference type="PANTHER" id="PTHR13510:SF44">
    <property type="entry name" value="RABENOSYN-5"/>
    <property type="match status" value="1"/>
</dbReference>
<dbReference type="OMA" id="MESCTRP"/>
<dbReference type="InParanoid" id="K3W692"/>
<sequence>MATLETANPFPPLFLTENDTRQLEGLADAFIRNAMDQYERTTFDGKQQQQEIDERRWKFVLERNNINVFTERREKVGANGASSALYTDIDDAPVTNHDDLPVVLLTGTIECTLDDALYAYICPDIDTMRVKTAYIDDQIARAAVLATLIKPTLDAPFRSLSIKWFEKGRPLHVRAIAKNRDFVYMESTGTDVLSNGERIGYHLIHSVQFPQTPELDTLVRGNMSLIGIFRQKPDNTVNAYVTGVMNPAGGIMRSIIVKSAAHGIISVSKYQHCAELKKLAWFMRQKTSASVSVDGEASKGHGTTCVTCSKKPSSFLLVGSSSRATCKICSQYVCSSCRLKKKLNFIAKDRRLVQQEMTFCASCVRDAVSVPALQIAQEEVVATEPFSWNTKYANSSSSSEVSPKNTSLSYIP</sequence>
<protein>
    <recommendedName>
        <fullName evidence="4">FYVE-type domain-containing protein</fullName>
    </recommendedName>
</protein>
<dbReference type="Gene3D" id="3.30.530.20">
    <property type="match status" value="1"/>
</dbReference>
<evidence type="ECO:0000256" key="1">
    <source>
        <dbReference type="SAM" id="MobiDB-lite"/>
    </source>
</evidence>